<gene>
    <name evidence="6" type="ORF">MCHLO_04944</name>
</gene>
<keyword evidence="4" id="KW-0472">Membrane</keyword>
<organism evidence="6 7">
    <name type="scientific">Mycena chlorophos</name>
    <name type="common">Agaric fungus</name>
    <name type="synonym">Agaricus chlorophos</name>
    <dbReference type="NCBI Taxonomy" id="658473"/>
    <lineage>
        <taxon>Eukaryota</taxon>
        <taxon>Fungi</taxon>
        <taxon>Dikarya</taxon>
        <taxon>Basidiomycota</taxon>
        <taxon>Agaricomycotina</taxon>
        <taxon>Agaricomycetes</taxon>
        <taxon>Agaricomycetidae</taxon>
        <taxon>Agaricales</taxon>
        <taxon>Marasmiineae</taxon>
        <taxon>Mycenaceae</taxon>
        <taxon>Mycena</taxon>
    </lineage>
</organism>
<evidence type="ECO:0000313" key="6">
    <source>
        <dbReference type="EMBL" id="GAT47484.1"/>
    </source>
</evidence>
<dbReference type="InterPro" id="IPR011701">
    <property type="entry name" value="MFS"/>
</dbReference>
<proteinExistence type="predicted"/>
<feature type="transmembrane region" description="Helical" evidence="4">
    <location>
        <begin position="484"/>
        <end position="502"/>
    </location>
</feature>
<name>A0ABQ0LAG5_MYCCL</name>
<evidence type="ECO:0000256" key="1">
    <source>
        <dbReference type="ARBA" id="ARBA00004429"/>
    </source>
</evidence>
<dbReference type="SUPFAM" id="SSF103473">
    <property type="entry name" value="MFS general substrate transporter"/>
    <property type="match status" value="1"/>
</dbReference>
<feature type="transmembrane region" description="Helical" evidence="4">
    <location>
        <begin position="235"/>
        <end position="256"/>
    </location>
</feature>
<dbReference type="PROSITE" id="PS50850">
    <property type="entry name" value="MFS"/>
    <property type="match status" value="1"/>
</dbReference>
<dbReference type="Gene3D" id="1.20.1250.20">
    <property type="entry name" value="MFS general substrate transporter like domains"/>
    <property type="match status" value="2"/>
</dbReference>
<feature type="compositionally biased region" description="Polar residues" evidence="3">
    <location>
        <begin position="109"/>
        <end position="120"/>
    </location>
</feature>
<dbReference type="InterPro" id="IPR036259">
    <property type="entry name" value="MFS_trans_sf"/>
</dbReference>
<keyword evidence="2" id="KW-1003">Cell membrane</keyword>
<dbReference type="PANTHER" id="PTHR43702">
    <property type="entry name" value="L-FUCOSE-PROTON SYMPORTER"/>
    <property type="match status" value="1"/>
</dbReference>
<dbReference type="InterPro" id="IPR050375">
    <property type="entry name" value="MFS_TsgA-like"/>
</dbReference>
<sequence>MLTVVDMIHLRLSSSHHEPKSPCTSPPFLRECAPVCTSDLRQQHPARTRSALSHPSRTCPRQVHGDPRNVETQCNEGAKKFSTPHPLTPQCNPPGAVFFPSAARLLSSGGTRQRYKSSQLRARRVPDYPSLDQDAVARKDTDTTRDDTMSDENVTNEKQLVSEQRPQKKRLFMAHSLKVGNRVTDAAQLTLRETLWPLFLVTILYFLWGFAYGLLDTLNKHFQNTLDITRTRSSGLQAAYFGAYPLASLGYGNWVLRNYGFRAVFILGLVLEGIGALLMWPAALHRSFGGFCGATFVIGSGLGCLETGANPYMAITGPPRYAELRINLAQAVQAIGTVIGPVLGSYVFFRTTADDVHSLQTVQWVYLAIGAFVFLLAIVFFFSVIPEVTDQDMAQQSELTHAAEFANAQSFWRQYRLFFAAFAQFTYTGAQVAIASYFINYATETRPNTSSATGASLLAGAQGSFAVGRFTGSLLMTRIKPRRVFLFYILMVVIFTAASITQRDNTGIAMLYLALFFESVCFPTIVAIGIRGIGRHTKRGSGWIVGGVVGGACIPPLTAKVADLHNSTALAMVVPTMFHAVTLGYAACANFWPRLRDVIDKIGEEGESVEVQAAGARAEKESVEVVEKDEKEKEKVAV</sequence>
<protein>
    <recommendedName>
        <fullName evidence="5">Major facilitator superfamily (MFS) profile domain-containing protein</fullName>
    </recommendedName>
</protein>
<evidence type="ECO:0000313" key="7">
    <source>
        <dbReference type="Proteomes" id="UP000815677"/>
    </source>
</evidence>
<dbReference type="EMBL" id="DF843574">
    <property type="protein sequence ID" value="GAT47484.1"/>
    <property type="molecule type" value="Genomic_DNA"/>
</dbReference>
<evidence type="ECO:0000256" key="2">
    <source>
        <dbReference type="ARBA" id="ARBA00022475"/>
    </source>
</evidence>
<feature type="transmembrane region" description="Helical" evidence="4">
    <location>
        <begin position="508"/>
        <end position="530"/>
    </location>
</feature>
<keyword evidence="4" id="KW-0812">Transmembrane</keyword>
<evidence type="ECO:0000259" key="5">
    <source>
        <dbReference type="PROSITE" id="PS50850"/>
    </source>
</evidence>
<feature type="compositionally biased region" description="Basic and acidic residues" evidence="3">
    <location>
        <begin position="135"/>
        <end position="148"/>
    </location>
</feature>
<feature type="transmembrane region" description="Helical" evidence="4">
    <location>
        <begin position="417"/>
        <end position="439"/>
    </location>
</feature>
<keyword evidence="7" id="KW-1185">Reference proteome</keyword>
<feature type="transmembrane region" description="Helical" evidence="4">
    <location>
        <begin position="195"/>
        <end position="215"/>
    </location>
</feature>
<dbReference type="InterPro" id="IPR020846">
    <property type="entry name" value="MFS_dom"/>
</dbReference>
<feature type="transmembrane region" description="Helical" evidence="4">
    <location>
        <begin position="568"/>
        <end position="592"/>
    </location>
</feature>
<evidence type="ECO:0000256" key="4">
    <source>
        <dbReference type="SAM" id="Phobius"/>
    </source>
</evidence>
<dbReference type="Pfam" id="PF07690">
    <property type="entry name" value="MFS_1"/>
    <property type="match status" value="1"/>
</dbReference>
<dbReference type="Proteomes" id="UP000815677">
    <property type="component" value="Unassembled WGS sequence"/>
</dbReference>
<feature type="region of interest" description="Disordered" evidence="3">
    <location>
        <begin position="43"/>
        <end position="72"/>
    </location>
</feature>
<reference evidence="6" key="1">
    <citation type="submission" date="2014-09" db="EMBL/GenBank/DDBJ databases">
        <title>Genome sequence of the luminous mushroom Mycena chlorophos for searching fungal bioluminescence genes.</title>
        <authorList>
            <person name="Tanaka Y."/>
            <person name="Kasuga D."/>
            <person name="Oba Y."/>
            <person name="Hase S."/>
            <person name="Sato K."/>
            <person name="Oba Y."/>
            <person name="Sakakibara Y."/>
        </authorList>
    </citation>
    <scope>NUCLEOTIDE SEQUENCE</scope>
</reference>
<feature type="transmembrane region" description="Helical" evidence="4">
    <location>
        <begin position="542"/>
        <end position="562"/>
    </location>
</feature>
<keyword evidence="4" id="KW-1133">Transmembrane helix</keyword>
<feature type="transmembrane region" description="Helical" evidence="4">
    <location>
        <begin position="288"/>
        <end position="305"/>
    </location>
</feature>
<feature type="region of interest" description="Disordered" evidence="3">
    <location>
        <begin position="109"/>
        <end position="153"/>
    </location>
</feature>
<evidence type="ECO:0000256" key="3">
    <source>
        <dbReference type="SAM" id="MobiDB-lite"/>
    </source>
</evidence>
<feature type="transmembrane region" description="Helical" evidence="4">
    <location>
        <begin position="326"/>
        <end position="349"/>
    </location>
</feature>
<comment type="subcellular location">
    <subcellularLocation>
        <location evidence="1">Cell inner membrane</location>
        <topology evidence="1">Multi-pass membrane protein</topology>
    </subcellularLocation>
</comment>
<feature type="transmembrane region" description="Helical" evidence="4">
    <location>
        <begin position="263"/>
        <end position="282"/>
    </location>
</feature>
<feature type="transmembrane region" description="Helical" evidence="4">
    <location>
        <begin position="364"/>
        <end position="385"/>
    </location>
</feature>
<feature type="domain" description="Major facilitator superfamily (MFS) profile" evidence="5">
    <location>
        <begin position="197"/>
        <end position="638"/>
    </location>
</feature>
<dbReference type="PANTHER" id="PTHR43702:SF3">
    <property type="entry name" value="PROTEIN TSGA"/>
    <property type="match status" value="1"/>
</dbReference>
<accession>A0ABQ0LAG5</accession>
<feature type="transmembrane region" description="Helical" evidence="4">
    <location>
        <begin position="451"/>
        <end position="472"/>
    </location>
</feature>